<reference evidence="1 2" key="1">
    <citation type="submission" date="2016-03" db="EMBL/GenBank/DDBJ databases">
        <title>Comparative genomics of the ectomycorrhizal sister species Rhizopogon vinicolor and Rhizopogon vesiculosus (Basidiomycota: Boletales) reveals a divergence of the mating type B locus.</title>
        <authorList>
            <person name="Mujic A.B."/>
            <person name="Kuo A."/>
            <person name="Tritt A."/>
            <person name="Lipzen A."/>
            <person name="Chen C."/>
            <person name="Johnson J."/>
            <person name="Sharma A."/>
            <person name="Barry K."/>
            <person name="Grigoriev I.V."/>
            <person name="Spatafora J.W."/>
        </authorList>
    </citation>
    <scope>NUCLEOTIDE SEQUENCE [LARGE SCALE GENOMIC DNA]</scope>
    <source>
        <strain evidence="1 2">AM-OR11-056</strain>
    </source>
</reference>
<evidence type="ECO:0008006" key="3">
    <source>
        <dbReference type="Google" id="ProtNLM"/>
    </source>
</evidence>
<comment type="caution">
    <text evidence="1">The sequence shown here is derived from an EMBL/GenBank/DDBJ whole genome shotgun (WGS) entry which is preliminary data.</text>
</comment>
<dbReference type="Proteomes" id="UP000183567">
    <property type="component" value="Unassembled WGS sequence"/>
</dbReference>
<dbReference type="GO" id="GO:0004852">
    <property type="term" value="F:uroporphyrinogen-III synthase activity"/>
    <property type="evidence" value="ECO:0007669"/>
    <property type="project" value="InterPro"/>
</dbReference>
<accession>A0A1J8PNM1</accession>
<dbReference type="AlphaFoldDB" id="A0A1J8PNM1"/>
<name>A0A1J8PNM1_9AGAM</name>
<gene>
    <name evidence="1" type="ORF">AZE42_13958</name>
</gene>
<dbReference type="GO" id="GO:0033014">
    <property type="term" value="P:tetrapyrrole biosynthetic process"/>
    <property type="evidence" value="ECO:0007669"/>
    <property type="project" value="InterPro"/>
</dbReference>
<evidence type="ECO:0000313" key="1">
    <source>
        <dbReference type="EMBL" id="OJA10734.1"/>
    </source>
</evidence>
<keyword evidence="2" id="KW-1185">Reference proteome</keyword>
<sequence length="76" mass="8378">MDHSWSRAIGTQVDPKQHISGLIITSKRAVKAWCEVVQALPIAHKNVHPSDSAMSIDRIRHITPHGEQTGGPCRSM</sequence>
<proteinExistence type="predicted"/>
<dbReference type="EMBL" id="LVVM01005381">
    <property type="protein sequence ID" value="OJA10734.1"/>
    <property type="molecule type" value="Genomic_DNA"/>
</dbReference>
<dbReference type="Gene3D" id="3.40.50.10090">
    <property type="match status" value="1"/>
</dbReference>
<evidence type="ECO:0000313" key="2">
    <source>
        <dbReference type="Proteomes" id="UP000183567"/>
    </source>
</evidence>
<protein>
    <recommendedName>
        <fullName evidence="3">Uroporphyrinogen-III synthase</fullName>
    </recommendedName>
</protein>
<organism evidence="1 2">
    <name type="scientific">Rhizopogon vesiculosus</name>
    <dbReference type="NCBI Taxonomy" id="180088"/>
    <lineage>
        <taxon>Eukaryota</taxon>
        <taxon>Fungi</taxon>
        <taxon>Dikarya</taxon>
        <taxon>Basidiomycota</taxon>
        <taxon>Agaricomycotina</taxon>
        <taxon>Agaricomycetes</taxon>
        <taxon>Agaricomycetidae</taxon>
        <taxon>Boletales</taxon>
        <taxon>Suillineae</taxon>
        <taxon>Rhizopogonaceae</taxon>
        <taxon>Rhizopogon</taxon>
    </lineage>
</organism>
<dbReference type="InterPro" id="IPR036108">
    <property type="entry name" value="4pyrrol_syn_uPrphyn_synt_sf"/>
</dbReference>